<organism evidence="1 2">
    <name type="scientific">Pyrenophora seminiperda CCB06</name>
    <dbReference type="NCBI Taxonomy" id="1302712"/>
    <lineage>
        <taxon>Eukaryota</taxon>
        <taxon>Fungi</taxon>
        <taxon>Dikarya</taxon>
        <taxon>Ascomycota</taxon>
        <taxon>Pezizomycotina</taxon>
        <taxon>Dothideomycetes</taxon>
        <taxon>Pleosporomycetidae</taxon>
        <taxon>Pleosporales</taxon>
        <taxon>Pleosporineae</taxon>
        <taxon>Pleosporaceae</taxon>
        <taxon>Pyrenophora</taxon>
    </lineage>
</organism>
<sequence>MVAAKAETYIEKQMSDILFVCPEEIDQYLIRPTRGTIEHLGRTQQTKTDIHPRTLRYCLHLCTILTGSTRPNNNIWIGQEQKEDAEYLEDIQQAYEDGIALAY</sequence>
<dbReference type="AlphaFoldDB" id="A0A3M7M1W7"/>
<evidence type="ECO:0000313" key="2">
    <source>
        <dbReference type="Proteomes" id="UP000265663"/>
    </source>
</evidence>
<dbReference type="Proteomes" id="UP000265663">
    <property type="component" value="Unassembled WGS sequence"/>
</dbReference>
<name>A0A3M7M1W7_9PLEO</name>
<keyword evidence="2" id="KW-1185">Reference proteome</keyword>
<evidence type="ECO:0000313" key="1">
    <source>
        <dbReference type="EMBL" id="RMZ68483.1"/>
    </source>
</evidence>
<accession>A0A3M7M1W7</accession>
<dbReference type="EMBL" id="KE747816">
    <property type="protein sequence ID" value="RMZ68483.1"/>
    <property type="molecule type" value="Genomic_DNA"/>
</dbReference>
<proteinExistence type="predicted"/>
<gene>
    <name evidence="1" type="ORF">GMOD_00008189</name>
</gene>
<reference evidence="1 2" key="1">
    <citation type="journal article" date="2014" name="PLoS ONE">
        <title>De novo Genome Assembly of the Fungal Plant Pathogen Pyrenophora semeniperda.</title>
        <authorList>
            <person name="Soliai M.M."/>
            <person name="Meyer S.E."/>
            <person name="Udall J.A."/>
            <person name="Elzinga D.E."/>
            <person name="Hermansen R.A."/>
            <person name="Bodily P.M."/>
            <person name="Hart A.A."/>
            <person name="Coleman C.E."/>
        </authorList>
    </citation>
    <scope>NUCLEOTIDE SEQUENCE [LARGE SCALE GENOMIC DNA]</scope>
    <source>
        <strain evidence="1 2">CCB06</strain>
        <tissue evidence="1">Mycelium</tissue>
    </source>
</reference>
<protein>
    <submittedName>
        <fullName evidence="1">Uncharacterized protein</fullName>
    </submittedName>
</protein>